<feature type="transmembrane region" description="Helical" evidence="6">
    <location>
        <begin position="305"/>
        <end position="327"/>
    </location>
</feature>
<dbReference type="InterPro" id="IPR020846">
    <property type="entry name" value="MFS_dom"/>
</dbReference>
<keyword evidence="4 6" id="KW-0472">Membrane</keyword>
<evidence type="ECO:0000256" key="5">
    <source>
        <dbReference type="SAM" id="MobiDB-lite"/>
    </source>
</evidence>
<comment type="subcellular location">
    <subcellularLocation>
        <location evidence="1">Cell membrane</location>
        <topology evidence="1">Multi-pass membrane protein</topology>
    </subcellularLocation>
</comment>
<gene>
    <name evidence="8" type="ORF">GCM10023257_58530</name>
</gene>
<evidence type="ECO:0000256" key="1">
    <source>
        <dbReference type="ARBA" id="ARBA00004651"/>
    </source>
</evidence>
<feature type="compositionally biased region" description="Basic and acidic residues" evidence="5">
    <location>
        <begin position="1"/>
        <end position="13"/>
    </location>
</feature>
<dbReference type="Proteomes" id="UP001500610">
    <property type="component" value="Unassembled WGS sequence"/>
</dbReference>
<proteinExistence type="predicted"/>
<keyword evidence="9" id="KW-1185">Reference proteome</keyword>
<feature type="transmembrane region" description="Helical" evidence="6">
    <location>
        <begin position="155"/>
        <end position="174"/>
    </location>
</feature>
<dbReference type="Pfam" id="PF07690">
    <property type="entry name" value="MFS_1"/>
    <property type="match status" value="1"/>
</dbReference>
<name>A0ABP9IPH8_9ACTN</name>
<accession>A0ABP9IPH8</accession>
<feature type="transmembrane region" description="Helical" evidence="6">
    <location>
        <begin position="334"/>
        <end position="354"/>
    </location>
</feature>
<comment type="caution">
    <text evidence="8">The sequence shown here is derived from an EMBL/GenBank/DDBJ whole genome shotgun (WGS) entry which is preliminary data.</text>
</comment>
<feature type="transmembrane region" description="Helical" evidence="6">
    <location>
        <begin position="360"/>
        <end position="382"/>
    </location>
</feature>
<keyword evidence="2 6" id="KW-0812">Transmembrane</keyword>
<dbReference type="RefSeq" id="WP_226027397.1">
    <property type="nucleotide sequence ID" value="NZ_BAABIV010000028.1"/>
</dbReference>
<dbReference type="PANTHER" id="PTHR23501:SF197">
    <property type="entry name" value="COMD"/>
    <property type="match status" value="1"/>
</dbReference>
<feature type="domain" description="Major facilitator superfamily (MFS) profile" evidence="7">
    <location>
        <begin position="33"/>
        <end position="417"/>
    </location>
</feature>
<evidence type="ECO:0000256" key="3">
    <source>
        <dbReference type="ARBA" id="ARBA00022989"/>
    </source>
</evidence>
<sequence length="417" mass="41564">MERSPTPDQKLRADAPVPEPDPPAARGGDSGRRISAATLGLLATPTALSANATTTALPDIARDVGVPVSTATWIATVFGLAVAVGTPLAAALLRHRGVRAAVLASTGLIVLGTVAVAFSETMPGLLAGRAAQALGGSGLVTTAINLAGTPRRMGVITAGSGMCGALGPLAGSLLSEHASWHVALSLSALALLAVPATLRRAPAPSPARTAFDPVGAALSVALISALAFLTRFPVPALVCAAVLSLALTAWIRHEPDGFVPAAVLRSPAFVMASSVVCALATTYFALLYTVPRLLEDDAGWNSSQIGAGSLVALLIGSALSWGMAAYAHRLSVSAVLTVLLVLGVLAPVTAVLLATPAVLLAAAGVAVFVAASGQATLSVVAGNAVAERQRTTTLGLFTLCYQLGGAFGPAIAALLLA</sequence>
<dbReference type="InterPro" id="IPR036259">
    <property type="entry name" value="MFS_trans_sf"/>
</dbReference>
<dbReference type="PANTHER" id="PTHR23501">
    <property type="entry name" value="MAJOR FACILITATOR SUPERFAMILY"/>
    <property type="match status" value="1"/>
</dbReference>
<feature type="transmembrane region" description="Helical" evidence="6">
    <location>
        <begin position="210"/>
        <end position="228"/>
    </location>
</feature>
<evidence type="ECO:0000313" key="8">
    <source>
        <dbReference type="EMBL" id="GAA5005264.1"/>
    </source>
</evidence>
<feature type="transmembrane region" description="Helical" evidence="6">
    <location>
        <begin position="263"/>
        <end position="285"/>
    </location>
</feature>
<reference evidence="9" key="1">
    <citation type="journal article" date="2019" name="Int. J. Syst. Evol. Microbiol.">
        <title>The Global Catalogue of Microorganisms (GCM) 10K type strain sequencing project: providing services to taxonomists for standard genome sequencing and annotation.</title>
        <authorList>
            <consortium name="The Broad Institute Genomics Platform"/>
            <consortium name="The Broad Institute Genome Sequencing Center for Infectious Disease"/>
            <person name="Wu L."/>
            <person name="Ma J."/>
        </authorList>
    </citation>
    <scope>NUCLEOTIDE SEQUENCE [LARGE SCALE GENOMIC DNA]</scope>
    <source>
        <strain evidence="9">JCM 17657</strain>
    </source>
</reference>
<feature type="transmembrane region" description="Helical" evidence="6">
    <location>
        <begin position="100"/>
        <end position="118"/>
    </location>
</feature>
<dbReference type="InterPro" id="IPR011701">
    <property type="entry name" value="MFS"/>
</dbReference>
<dbReference type="PROSITE" id="PS50850">
    <property type="entry name" value="MFS"/>
    <property type="match status" value="1"/>
</dbReference>
<evidence type="ECO:0000256" key="2">
    <source>
        <dbReference type="ARBA" id="ARBA00022692"/>
    </source>
</evidence>
<feature type="transmembrane region" description="Helical" evidence="6">
    <location>
        <begin position="180"/>
        <end position="198"/>
    </location>
</feature>
<dbReference type="SUPFAM" id="SSF103473">
    <property type="entry name" value="MFS general substrate transporter"/>
    <property type="match status" value="1"/>
</dbReference>
<evidence type="ECO:0000256" key="6">
    <source>
        <dbReference type="SAM" id="Phobius"/>
    </source>
</evidence>
<evidence type="ECO:0000313" key="9">
    <source>
        <dbReference type="Proteomes" id="UP001500610"/>
    </source>
</evidence>
<dbReference type="EMBL" id="BAABIV010000028">
    <property type="protein sequence ID" value="GAA5005264.1"/>
    <property type="molecule type" value="Genomic_DNA"/>
</dbReference>
<feature type="region of interest" description="Disordered" evidence="5">
    <location>
        <begin position="1"/>
        <end position="30"/>
    </location>
</feature>
<keyword evidence="3 6" id="KW-1133">Transmembrane helix</keyword>
<feature type="transmembrane region" description="Helical" evidence="6">
    <location>
        <begin position="394"/>
        <end position="416"/>
    </location>
</feature>
<protein>
    <recommendedName>
        <fullName evidence="7">Major facilitator superfamily (MFS) profile domain-containing protein</fullName>
    </recommendedName>
</protein>
<dbReference type="Gene3D" id="1.20.1250.20">
    <property type="entry name" value="MFS general substrate transporter like domains"/>
    <property type="match status" value="1"/>
</dbReference>
<evidence type="ECO:0000259" key="7">
    <source>
        <dbReference type="PROSITE" id="PS50850"/>
    </source>
</evidence>
<feature type="transmembrane region" description="Helical" evidence="6">
    <location>
        <begin position="71"/>
        <end position="93"/>
    </location>
</feature>
<evidence type="ECO:0000256" key="4">
    <source>
        <dbReference type="ARBA" id="ARBA00023136"/>
    </source>
</evidence>
<organism evidence="8 9">
    <name type="scientific">Streptomyces hyderabadensis</name>
    <dbReference type="NCBI Taxonomy" id="598549"/>
    <lineage>
        <taxon>Bacteria</taxon>
        <taxon>Bacillati</taxon>
        <taxon>Actinomycetota</taxon>
        <taxon>Actinomycetes</taxon>
        <taxon>Kitasatosporales</taxon>
        <taxon>Streptomycetaceae</taxon>
        <taxon>Streptomyces</taxon>
    </lineage>
</organism>
<dbReference type="Gene3D" id="1.20.1720.10">
    <property type="entry name" value="Multidrug resistance protein D"/>
    <property type="match status" value="1"/>
</dbReference>